<dbReference type="RefSeq" id="WP_252914958.1">
    <property type="nucleotide sequence ID" value="NZ_JAAAML010000001.1"/>
</dbReference>
<sequence length="46" mass="4632">MPPDLVRKRQRVGQGEAMANVVPLAGGAPSGAPCKASHRAGVLLPA</sequence>
<proteinExistence type="predicted"/>
<accession>A0ABT1CPV1</accession>
<gene>
    <name evidence="1" type="ORF">GTW23_05585</name>
</gene>
<keyword evidence="2" id="KW-1185">Reference proteome</keyword>
<name>A0ABT1CPV1_9HYPH</name>
<organism evidence="1 2">
    <name type="scientific">Hoeflea alexandrii</name>
    <dbReference type="NCBI Taxonomy" id="288436"/>
    <lineage>
        <taxon>Bacteria</taxon>
        <taxon>Pseudomonadati</taxon>
        <taxon>Pseudomonadota</taxon>
        <taxon>Alphaproteobacteria</taxon>
        <taxon>Hyphomicrobiales</taxon>
        <taxon>Rhizobiaceae</taxon>
        <taxon>Hoeflea</taxon>
    </lineage>
</organism>
<dbReference type="EMBL" id="JAAAML010000001">
    <property type="protein sequence ID" value="MCO6407641.1"/>
    <property type="molecule type" value="Genomic_DNA"/>
</dbReference>
<evidence type="ECO:0000313" key="1">
    <source>
        <dbReference type="EMBL" id="MCO6407641.1"/>
    </source>
</evidence>
<evidence type="ECO:0000313" key="2">
    <source>
        <dbReference type="Proteomes" id="UP001320715"/>
    </source>
</evidence>
<comment type="caution">
    <text evidence="1">The sequence shown here is derived from an EMBL/GenBank/DDBJ whole genome shotgun (WGS) entry which is preliminary data.</text>
</comment>
<dbReference type="Proteomes" id="UP001320715">
    <property type="component" value="Unassembled WGS sequence"/>
</dbReference>
<reference evidence="1 2" key="1">
    <citation type="submission" date="2020-01" db="EMBL/GenBank/DDBJ databases">
        <title>Genomes of bacteria type strains.</title>
        <authorList>
            <person name="Chen J."/>
            <person name="Zhu S."/>
            <person name="Yang J."/>
        </authorList>
    </citation>
    <scope>NUCLEOTIDE SEQUENCE [LARGE SCALE GENOMIC DNA]</scope>
    <source>
        <strain evidence="1 2">DSM 16655</strain>
    </source>
</reference>
<protein>
    <submittedName>
        <fullName evidence="1">Uncharacterized protein</fullName>
    </submittedName>
</protein>